<name>A0A9P7K3E6_9AGAR</name>
<reference evidence="2" key="2">
    <citation type="submission" date="2021-10" db="EMBL/GenBank/DDBJ databases">
        <title>Phylogenomics reveals ancestral predisposition of the termite-cultivated fungus Termitomyces towards a domesticated lifestyle.</title>
        <authorList>
            <person name="Auxier B."/>
            <person name="Grum-Grzhimaylo A."/>
            <person name="Cardenas M.E."/>
            <person name="Lodge J.D."/>
            <person name="Laessoe T."/>
            <person name="Pedersen O."/>
            <person name="Smith M.E."/>
            <person name="Kuyper T.W."/>
            <person name="Franco-Molano E.A."/>
            <person name="Baroni T.J."/>
            <person name="Aanen D.K."/>
        </authorList>
    </citation>
    <scope>NUCLEOTIDE SEQUENCE</scope>
    <source>
        <strain evidence="2">D49</strain>
    </source>
</reference>
<accession>A0A9P7K3E6</accession>
<dbReference type="PANTHER" id="PTHR38123:SF1">
    <property type="entry name" value="HYDROPHOBIC SURFACE BINDING PROTEIN"/>
    <property type="match status" value="1"/>
</dbReference>
<feature type="signal peptide" evidence="1">
    <location>
        <begin position="1"/>
        <end position="22"/>
    </location>
</feature>
<dbReference type="Gene3D" id="1.20.1280.140">
    <property type="match status" value="1"/>
</dbReference>
<gene>
    <name evidence="2" type="ORF">H0H81_011788</name>
</gene>
<evidence type="ECO:0000256" key="1">
    <source>
        <dbReference type="SAM" id="SignalP"/>
    </source>
</evidence>
<dbReference type="GO" id="GO:0005576">
    <property type="term" value="C:extracellular region"/>
    <property type="evidence" value="ECO:0007669"/>
    <property type="project" value="TreeGrafter"/>
</dbReference>
<dbReference type="PANTHER" id="PTHR38123">
    <property type="entry name" value="CELL WALL SERINE-THREONINE-RICH GALACTOMANNOPROTEIN MP1 (AFU_ORTHOLOGUE AFUA_4G03240)"/>
    <property type="match status" value="1"/>
</dbReference>
<evidence type="ECO:0000313" key="3">
    <source>
        <dbReference type="Proteomes" id="UP000717328"/>
    </source>
</evidence>
<evidence type="ECO:0000313" key="2">
    <source>
        <dbReference type="EMBL" id="KAG5635293.1"/>
    </source>
</evidence>
<evidence type="ECO:0008006" key="4">
    <source>
        <dbReference type="Google" id="ProtNLM"/>
    </source>
</evidence>
<keyword evidence="1" id="KW-0732">Signal</keyword>
<dbReference type="InterPro" id="IPR021054">
    <property type="entry name" value="Cell_wall_mannoprotein_1"/>
</dbReference>
<dbReference type="OrthoDB" id="3485059at2759"/>
<sequence length="178" mass="18082">MRFSSFIVLASLIVSSFASTAADVQNDIVTITARINTLDTSITAFGLPGGTLTQALAIHNNAVTLGTALDKGTTDATNVTPNPVSPTDGRAILTALEATETTISRALTNVVARKAAFNALPIGGIPALVKQDLANLSASTAKFEAALIAAASADLIAEATAFKGRVDGYFAVAIAAYA</sequence>
<keyword evidence="3" id="KW-1185">Reference proteome</keyword>
<dbReference type="Proteomes" id="UP000717328">
    <property type="component" value="Unassembled WGS sequence"/>
</dbReference>
<protein>
    <recommendedName>
        <fullName evidence="4">Hydrophobic surface binding protein</fullName>
    </recommendedName>
</protein>
<organism evidence="2 3">
    <name type="scientific">Sphagnurus paluster</name>
    <dbReference type="NCBI Taxonomy" id="117069"/>
    <lineage>
        <taxon>Eukaryota</taxon>
        <taxon>Fungi</taxon>
        <taxon>Dikarya</taxon>
        <taxon>Basidiomycota</taxon>
        <taxon>Agaricomycotina</taxon>
        <taxon>Agaricomycetes</taxon>
        <taxon>Agaricomycetidae</taxon>
        <taxon>Agaricales</taxon>
        <taxon>Tricholomatineae</taxon>
        <taxon>Lyophyllaceae</taxon>
        <taxon>Sphagnurus</taxon>
    </lineage>
</organism>
<feature type="chain" id="PRO_5040110865" description="Hydrophobic surface binding protein" evidence="1">
    <location>
        <begin position="23"/>
        <end position="178"/>
    </location>
</feature>
<proteinExistence type="predicted"/>
<dbReference type="Pfam" id="PF12296">
    <property type="entry name" value="HsbA"/>
    <property type="match status" value="1"/>
</dbReference>
<reference evidence="2" key="1">
    <citation type="submission" date="2021-02" db="EMBL/GenBank/DDBJ databases">
        <authorList>
            <person name="Nieuwenhuis M."/>
            <person name="Van De Peppel L.J.J."/>
        </authorList>
    </citation>
    <scope>NUCLEOTIDE SEQUENCE</scope>
    <source>
        <strain evidence="2">D49</strain>
    </source>
</reference>
<comment type="caution">
    <text evidence="2">The sequence shown here is derived from an EMBL/GenBank/DDBJ whole genome shotgun (WGS) entry which is preliminary data.</text>
</comment>
<dbReference type="AlphaFoldDB" id="A0A9P7K3E6"/>
<dbReference type="EMBL" id="JABCKI010006128">
    <property type="protein sequence ID" value="KAG5635293.1"/>
    <property type="molecule type" value="Genomic_DNA"/>
</dbReference>